<dbReference type="PANTHER" id="PTHR30537:SF32">
    <property type="entry name" value="HTH-TYPE TRANSCRIPTIONAL REGULATOR DSDC"/>
    <property type="match status" value="1"/>
</dbReference>
<dbReference type="SUPFAM" id="SSF46785">
    <property type="entry name" value="Winged helix' DNA-binding domain"/>
    <property type="match status" value="1"/>
</dbReference>
<dbReference type="InterPro" id="IPR036390">
    <property type="entry name" value="WH_DNA-bd_sf"/>
</dbReference>
<evidence type="ECO:0000256" key="3">
    <source>
        <dbReference type="ARBA" id="ARBA00023125"/>
    </source>
</evidence>
<keyword evidence="2" id="KW-0805">Transcription regulation</keyword>
<keyword evidence="7" id="KW-1185">Reference proteome</keyword>
<organism evidence="6 7">
    <name type="scientific">Neptunicella marina</name>
    <dbReference type="NCBI Taxonomy" id="2125989"/>
    <lineage>
        <taxon>Bacteria</taxon>
        <taxon>Pseudomonadati</taxon>
        <taxon>Pseudomonadota</taxon>
        <taxon>Gammaproteobacteria</taxon>
        <taxon>Alteromonadales</taxon>
        <taxon>Alteromonadaceae</taxon>
        <taxon>Neptunicella</taxon>
    </lineage>
</organism>
<evidence type="ECO:0000313" key="6">
    <source>
        <dbReference type="EMBL" id="MBC3765582.1"/>
    </source>
</evidence>
<dbReference type="RefSeq" id="WP_186506053.1">
    <property type="nucleotide sequence ID" value="NZ_JACNEP010000004.1"/>
</dbReference>
<dbReference type="InterPro" id="IPR058163">
    <property type="entry name" value="LysR-type_TF_proteobact-type"/>
</dbReference>
<dbReference type="GO" id="GO:0003700">
    <property type="term" value="F:DNA-binding transcription factor activity"/>
    <property type="evidence" value="ECO:0007669"/>
    <property type="project" value="InterPro"/>
</dbReference>
<protein>
    <submittedName>
        <fullName evidence="6">LysR family transcriptional regulator</fullName>
    </submittedName>
</protein>
<evidence type="ECO:0000256" key="1">
    <source>
        <dbReference type="ARBA" id="ARBA00009437"/>
    </source>
</evidence>
<evidence type="ECO:0000256" key="4">
    <source>
        <dbReference type="ARBA" id="ARBA00023163"/>
    </source>
</evidence>
<dbReference type="InterPro" id="IPR005119">
    <property type="entry name" value="LysR_subst-bd"/>
</dbReference>
<name>A0A8J6ITM0_9ALTE</name>
<dbReference type="SUPFAM" id="SSF53850">
    <property type="entry name" value="Periplasmic binding protein-like II"/>
    <property type="match status" value="1"/>
</dbReference>
<keyword evidence="3" id="KW-0238">DNA-binding</keyword>
<dbReference type="EMBL" id="JACNEP010000004">
    <property type="protein sequence ID" value="MBC3765582.1"/>
    <property type="molecule type" value="Genomic_DNA"/>
</dbReference>
<evidence type="ECO:0000259" key="5">
    <source>
        <dbReference type="PROSITE" id="PS50931"/>
    </source>
</evidence>
<feature type="domain" description="HTH lysR-type" evidence="5">
    <location>
        <begin position="7"/>
        <end position="64"/>
    </location>
</feature>
<comment type="caution">
    <text evidence="6">The sequence shown here is derived from an EMBL/GenBank/DDBJ whole genome shotgun (WGS) entry which is preliminary data.</text>
</comment>
<reference evidence="6" key="2">
    <citation type="submission" date="2020-08" db="EMBL/GenBank/DDBJ databases">
        <authorList>
            <person name="Lai Q."/>
        </authorList>
    </citation>
    <scope>NUCLEOTIDE SEQUENCE</scope>
    <source>
        <strain evidence="6">S27-2</strain>
    </source>
</reference>
<evidence type="ECO:0000256" key="2">
    <source>
        <dbReference type="ARBA" id="ARBA00023015"/>
    </source>
</evidence>
<comment type="similarity">
    <text evidence="1">Belongs to the LysR transcriptional regulatory family.</text>
</comment>
<dbReference type="AlphaFoldDB" id="A0A8J6ITM0"/>
<proteinExistence type="inferred from homology"/>
<dbReference type="Gene3D" id="3.40.190.10">
    <property type="entry name" value="Periplasmic binding protein-like II"/>
    <property type="match status" value="2"/>
</dbReference>
<dbReference type="InterPro" id="IPR036388">
    <property type="entry name" value="WH-like_DNA-bd_sf"/>
</dbReference>
<dbReference type="Gene3D" id="1.10.10.10">
    <property type="entry name" value="Winged helix-like DNA-binding domain superfamily/Winged helix DNA-binding domain"/>
    <property type="match status" value="1"/>
</dbReference>
<gene>
    <name evidence="6" type="ORF">H8B19_06820</name>
</gene>
<dbReference type="Pfam" id="PF00126">
    <property type="entry name" value="HTH_1"/>
    <property type="match status" value="1"/>
</dbReference>
<dbReference type="PANTHER" id="PTHR30537">
    <property type="entry name" value="HTH-TYPE TRANSCRIPTIONAL REGULATOR"/>
    <property type="match status" value="1"/>
</dbReference>
<evidence type="ECO:0000313" key="7">
    <source>
        <dbReference type="Proteomes" id="UP000601768"/>
    </source>
</evidence>
<keyword evidence="4" id="KW-0804">Transcription</keyword>
<reference evidence="6" key="1">
    <citation type="journal article" date="2018" name="Int. J. Syst. Evol. Microbiol.">
        <title>Neptunicella marina gen. nov., sp. nov., isolated from surface seawater.</title>
        <authorList>
            <person name="Liu X."/>
            <person name="Lai Q."/>
            <person name="Du Y."/>
            <person name="Zhang X."/>
            <person name="Liu Z."/>
            <person name="Sun F."/>
            <person name="Shao Z."/>
        </authorList>
    </citation>
    <scope>NUCLEOTIDE SEQUENCE</scope>
    <source>
        <strain evidence="6">S27-2</strain>
    </source>
</reference>
<dbReference type="GO" id="GO:0006351">
    <property type="term" value="P:DNA-templated transcription"/>
    <property type="evidence" value="ECO:0007669"/>
    <property type="project" value="TreeGrafter"/>
</dbReference>
<dbReference type="Pfam" id="PF03466">
    <property type="entry name" value="LysR_substrate"/>
    <property type="match status" value="1"/>
</dbReference>
<accession>A0A8J6ITM0</accession>
<dbReference type="PROSITE" id="PS50931">
    <property type="entry name" value="HTH_LYSR"/>
    <property type="match status" value="1"/>
</dbReference>
<sequence length="289" mass="33125">MNTANHLSFKQLQLLVSLNRHQQHSRVADELNISISAVSHQLKRIEQQCGFAITEKHGRQLFLTDSAKKFASELAQHFTAIEQLSNQFTQSEPDTIQIGVDSALAMNRFTQALSLRDIDGSHSDIRVRMLQCNDDPVALGLDMVLGQRIVNPHYQSELLQREQYIAVCSPEYEQGLQQNQHWLPQATLLTLEDVNEWDFWLNQFSPNSQGGKQRYFSHTILLLQAVLNHQGVALLEQALVKEQLAQNQLIKIDPNALIVPERAYYLSVRKPLLQHSAVKQECSWIKRWL</sequence>
<dbReference type="InterPro" id="IPR000847">
    <property type="entry name" value="LysR_HTH_N"/>
</dbReference>
<dbReference type="Proteomes" id="UP000601768">
    <property type="component" value="Unassembled WGS sequence"/>
</dbReference>
<dbReference type="GO" id="GO:0043565">
    <property type="term" value="F:sequence-specific DNA binding"/>
    <property type="evidence" value="ECO:0007669"/>
    <property type="project" value="TreeGrafter"/>
</dbReference>